<protein>
    <submittedName>
        <fullName evidence="8">Dihydroxyacetone kinase subunit L</fullName>
    </submittedName>
</protein>
<dbReference type="RefSeq" id="WP_081737385.1">
    <property type="nucleotide sequence ID" value="NZ_CBCRUA010000017.1"/>
</dbReference>
<dbReference type="EMBL" id="QXJK01000002">
    <property type="protein sequence ID" value="RIX36333.1"/>
    <property type="molecule type" value="Genomic_DNA"/>
</dbReference>
<dbReference type="NCBIfam" id="NF011049">
    <property type="entry name" value="PRK14479.1"/>
    <property type="match status" value="1"/>
</dbReference>
<dbReference type="FunFam" id="3.30.1180.20:FF:000001">
    <property type="entry name" value="Dihydroxyacetone kinase 1"/>
    <property type="match status" value="1"/>
</dbReference>
<accession>A0A418Q9V2</accession>
<dbReference type="PROSITE" id="PS51481">
    <property type="entry name" value="DHAK"/>
    <property type="match status" value="1"/>
</dbReference>
<keyword evidence="3 8" id="KW-0418">Kinase</keyword>
<evidence type="ECO:0000256" key="1">
    <source>
        <dbReference type="ARBA" id="ARBA00022679"/>
    </source>
</evidence>
<dbReference type="GO" id="GO:0019563">
    <property type="term" value="P:glycerol catabolic process"/>
    <property type="evidence" value="ECO:0007669"/>
    <property type="project" value="TreeGrafter"/>
</dbReference>
<gene>
    <name evidence="8" type="primary">dhaL</name>
    <name evidence="8" type="ORF">D3M95_02440</name>
</gene>
<evidence type="ECO:0000256" key="2">
    <source>
        <dbReference type="ARBA" id="ARBA00022741"/>
    </source>
</evidence>
<sequence>MATEDAQHTAQHTDASASSGRIRSFKNDPANFLAESLGGLVNHHPAAEWHDEGFLGQRTPIVTKDGKPAVAVISGGGSGHEPMHAGFLGEGMLNAVCPGLLFTSPNAVQITEATNWADQGAGVLHIVKNYTGDVMNFKVARQGLEGEVETESVLVADDVATALSSADDSDSDTDSNDDGPGRRGTAATILVEKVCGAAAYRGDDLASVAAIGREVAENSASMAAALAPGYLPTSGKDTFDLTAGSMEVGVGIHGERGVSREETTTADSIVDRLLEPVVEDLGLGDGDEVILVVNGLGGTTDLELNLIFGQALQWLADKHIIPVRSMVGTFVTSVNMHGVSLTLTKASSEVVELLDAPTQAPAWPKSLGTGTEFSAAHQVFEEDLPDEGEENEWLTAVVERIQNATDDLTELDRLAGDGDFGQNMDAAFGSVDLPLKGEDTALLDGLAHRLFVRAGGTSGAVLGTMFREMARGMDGSDNSPKDRIAGLNKGLSAAVEAVRDLGGAKPGDNTLVDALVPAAEKLAEIADSAESFEDALEQTYKAAEEGALSTREMVATKGRASYLGDASKGVVDPGAILVSWLFGGTGQVSDFTE</sequence>
<comment type="caution">
    <text evidence="8">The sequence shown here is derived from an EMBL/GenBank/DDBJ whole genome shotgun (WGS) entry which is preliminary data.</text>
</comment>
<feature type="region of interest" description="Disordered" evidence="5">
    <location>
        <begin position="164"/>
        <end position="184"/>
    </location>
</feature>
<reference evidence="8 9" key="1">
    <citation type="submission" date="2018-09" db="EMBL/GenBank/DDBJ databases">
        <title>Optimization and identification of Corynebacterium falsenii FN1-14 from fish paste.</title>
        <authorList>
            <person name="Daroonpunt R."/>
            <person name="Tanasupawat S."/>
        </authorList>
    </citation>
    <scope>NUCLEOTIDE SEQUENCE [LARGE SCALE GENOMIC DNA]</scope>
    <source>
        <strain evidence="8 9">FN1-14</strain>
    </source>
</reference>
<keyword evidence="9" id="KW-1185">Reference proteome</keyword>
<dbReference type="AlphaFoldDB" id="A0A418Q9V2"/>
<dbReference type="SUPFAM" id="SSF101473">
    <property type="entry name" value="DhaL-like"/>
    <property type="match status" value="1"/>
</dbReference>
<evidence type="ECO:0000313" key="9">
    <source>
        <dbReference type="Proteomes" id="UP000285278"/>
    </source>
</evidence>
<dbReference type="PANTHER" id="PTHR28629:SF4">
    <property type="entry name" value="TRIOKINASE_FMN CYCLASE"/>
    <property type="match status" value="1"/>
</dbReference>
<evidence type="ECO:0000256" key="5">
    <source>
        <dbReference type="SAM" id="MobiDB-lite"/>
    </source>
</evidence>
<dbReference type="PANTHER" id="PTHR28629">
    <property type="entry name" value="TRIOKINASE/FMN CYCLASE"/>
    <property type="match status" value="1"/>
</dbReference>
<dbReference type="Gene3D" id="1.25.40.340">
    <property type="match status" value="1"/>
</dbReference>
<dbReference type="FunFam" id="1.25.40.340:FF:000002">
    <property type="entry name" value="Dihydroxyacetone kinase, L subunit"/>
    <property type="match status" value="1"/>
</dbReference>
<dbReference type="Gene3D" id="3.40.50.10440">
    <property type="entry name" value="Dihydroxyacetone kinase, domain 1"/>
    <property type="match status" value="1"/>
</dbReference>
<name>A0A418Q9V2_9CORY</name>
<dbReference type="SUPFAM" id="SSF82549">
    <property type="entry name" value="DAK1/DegV-like"/>
    <property type="match status" value="1"/>
</dbReference>
<feature type="compositionally biased region" description="Polar residues" evidence="5">
    <location>
        <begin position="8"/>
        <end position="21"/>
    </location>
</feature>
<dbReference type="InterPro" id="IPR050861">
    <property type="entry name" value="Dihydroxyacetone_Kinase"/>
</dbReference>
<dbReference type="InterPro" id="IPR036117">
    <property type="entry name" value="DhaL_dom_sf"/>
</dbReference>
<dbReference type="Gene3D" id="3.30.1180.20">
    <property type="entry name" value="Dihydroxyacetone kinase, domain 2"/>
    <property type="match status" value="1"/>
</dbReference>
<evidence type="ECO:0000313" key="8">
    <source>
        <dbReference type="EMBL" id="RIX36333.1"/>
    </source>
</evidence>
<evidence type="ECO:0000259" key="6">
    <source>
        <dbReference type="PROSITE" id="PS51480"/>
    </source>
</evidence>
<feature type="region of interest" description="Disordered" evidence="5">
    <location>
        <begin position="1"/>
        <end position="22"/>
    </location>
</feature>
<dbReference type="Proteomes" id="UP000285278">
    <property type="component" value="Unassembled WGS sequence"/>
</dbReference>
<dbReference type="Pfam" id="PF02734">
    <property type="entry name" value="Dak2"/>
    <property type="match status" value="1"/>
</dbReference>
<dbReference type="GO" id="GO:0004371">
    <property type="term" value="F:glycerone kinase activity"/>
    <property type="evidence" value="ECO:0007669"/>
    <property type="project" value="InterPro"/>
</dbReference>
<dbReference type="STRING" id="1451189.CFAL_00040"/>
<dbReference type="OrthoDB" id="9806345at2"/>
<evidence type="ECO:0000259" key="7">
    <source>
        <dbReference type="PROSITE" id="PS51481"/>
    </source>
</evidence>
<evidence type="ECO:0000256" key="3">
    <source>
        <dbReference type="ARBA" id="ARBA00022777"/>
    </source>
</evidence>
<dbReference type="Pfam" id="PF02733">
    <property type="entry name" value="Dak1"/>
    <property type="match status" value="1"/>
</dbReference>
<dbReference type="NCBIfam" id="TIGR02365">
    <property type="entry name" value="dha_L_ycgS"/>
    <property type="match status" value="1"/>
</dbReference>
<proteinExistence type="predicted"/>
<dbReference type="FunFam" id="3.40.50.10440:FF:000001">
    <property type="entry name" value="Dihydroxyacetone kinase, DhaK subunit"/>
    <property type="match status" value="1"/>
</dbReference>
<dbReference type="PROSITE" id="PS51480">
    <property type="entry name" value="DHAL"/>
    <property type="match status" value="1"/>
</dbReference>
<dbReference type="GO" id="GO:0005524">
    <property type="term" value="F:ATP binding"/>
    <property type="evidence" value="ECO:0007669"/>
    <property type="project" value="UniProtKB-KW"/>
</dbReference>
<feature type="compositionally biased region" description="Acidic residues" evidence="5">
    <location>
        <begin position="167"/>
        <end position="177"/>
    </location>
</feature>
<dbReference type="SMART" id="SM01120">
    <property type="entry name" value="Dak2"/>
    <property type="match status" value="1"/>
</dbReference>
<dbReference type="InterPro" id="IPR004007">
    <property type="entry name" value="DhaL_dom"/>
</dbReference>
<dbReference type="InterPro" id="IPR004006">
    <property type="entry name" value="DhaK_dom"/>
</dbReference>
<dbReference type="GO" id="GO:0005829">
    <property type="term" value="C:cytosol"/>
    <property type="evidence" value="ECO:0007669"/>
    <property type="project" value="TreeGrafter"/>
</dbReference>
<keyword evidence="1" id="KW-0808">Transferase</keyword>
<organism evidence="8 9">
    <name type="scientific">Corynebacterium falsenii</name>
    <dbReference type="NCBI Taxonomy" id="108486"/>
    <lineage>
        <taxon>Bacteria</taxon>
        <taxon>Bacillati</taxon>
        <taxon>Actinomycetota</taxon>
        <taxon>Actinomycetes</taxon>
        <taxon>Mycobacteriales</taxon>
        <taxon>Corynebacteriaceae</taxon>
        <taxon>Corynebacterium</taxon>
    </lineage>
</organism>
<feature type="domain" description="DhaK" evidence="7">
    <location>
        <begin position="28"/>
        <end position="363"/>
    </location>
</feature>
<evidence type="ECO:0000256" key="4">
    <source>
        <dbReference type="ARBA" id="ARBA00022840"/>
    </source>
</evidence>
<keyword evidence="4" id="KW-0067">ATP-binding</keyword>
<dbReference type="InterPro" id="IPR012737">
    <property type="entry name" value="DhaK_L_YcgS"/>
</dbReference>
<keyword evidence="2" id="KW-0547">Nucleotide-binding</keyword>
<feature type="domain" description="DhaL" evidence="6">
    <location>
        <begin position="388"/>
        <end position="587"/>
    </location>
</feature>